<comment type="caution">
    <text evidence="1">The sequence shown here is derived from an EMBL/GenBank/DDBJ whole genome shotgun (WGS) entry which is preliminary data.</text>
</comment>
<evidence type="ECO:0000313" key="2">
    <source>
        <dbReference type="Proteomes" id="UP000741863"/>
    </source>
</evidence>
<protein>
    <submittedName>
        <fullName evidence="1">Uncharacterized protein</fullName>
    </submittedName>
</protein>
<gene>
    <name evidence="1" type="ORF">JOD17_001386</name>
</gene>
<organism evidence="1 2">
    <name type="scientific">Geomicrobium sediminis</name>
    <dbReference type="NCBI Taxonomy" id="1347788"/>
    <lineage>
        <taxon>Bacteria</taxon>
        <taxon>Bacillati</taxon>
        <taxon>Bacillota</taxon>
        <taxon>Bacilli</taxon>
        <taxon>Bacillales</taxon>
        <taxon>Geomicrobium</taxon>
    </lineage>
</organism>
<dbReference type="RefSeq" id="WP_204696429.1">
    <property type="nucleotide sequence ID" value="NZ_JAFBEC010000003.1"/>
</dbReference>
<sequence>MESIALPVKRPYTKSNMKRVIPKGSSIKAAVVITGEILGTAGNDFVACETFVHPTVGKGLFLYSFAAIRKGVCSMSKLMKLLKSKAVRQGIKEAQKHVVPFVKKELAKRNGTKKR</sequence>
<keyword evidence="2" id="KW-1185">Reference proteome</keyword>
<accession>A0ABS2PBS2</accession>
<reference evidence="1 2" key="1">
    <citation type="submission" date="2021-01" db="EMBL/GenBank/DDBJ databases">
        <title>Genomic Encyclopedia of Type Strains, Phase IV (KMG-IV): sequencing the most valuable type-strain genomes for metagenomic binning, comparative biology and taxonomic classification.</title>
        <authorList>
            <person name="Goeker M."/>
        </authorList>
    </citation>
    <scope>NUCLEOTIDE SEQUENCE [LARGE SCALE GENOMIC DNA]</scope>
    <source>
        <strain evidence="1 2">DSM 25540</strain>
    </source>
</reference>
<name>A0ABS2PBS2_9BACL</name>
<dbReference type="EMBL" id="JAFBEC010000003">
    <property type="protein sequence ID" value="MBM7632293.1"/>
    <property type="molecule type" value="Genomic_DNA"/>
</dbReference>
<proteinExistence type="predicted"/>
<dbReference type="Proteomes" id="UP000741863">
    <property type="component" value="Unassembled WGS sequence"/>
</dbReference>
<evidence type="ECO:0000313" key="1">
    <source>
        <dbReference type="EMBL" id="MBM7632293.1"/>
    </source>
</evidence>